<organism evidence="1 2">
    <name type="scientific">Hydra vulgaris</name>
    <name type="common">Hydra</name>
    <name type="synonym">Hydra attenuata</name>
    <dbReference type="NCBI Taxonomy" id="6087"/>
    <lineage>
        <taxon>Eukaryota</taxon>
        <taxon>Metazoa</taxon>
        <taxon>Cnidaria</taxon>
        <taxon>Hydrozoa</taxon>
        <taxon>Hydroidolina</taxon>
        <taxon>Anthoathecata</taxon>
        <taxon>Aplanulata</taxon>
        <taxon>Hydridae</taxon>
        <taxon>Hydra</taxon>
    </lineage>
</organism>
<dbReference type="RefSeq" id="XP_065651162.1">
    <property type="nucleotide sequence ID" value="XM_065795090.1"/>
</dbReference>
<accession>A0ABM4BPV0</accession>
<protein>
    <submittedName>
        <fullName evidence="2">Uncharacterized protein LOC136079354</fullName>
    </submittedName>
</protein>
<evidence type="ECO:0000313" key="2">
    <source>
        <dbReference type="RefSeq" id="XP_065651162.1"/>
    </source>
</evidence>
<sequence length="256" mass="29103">MSQHLDKDSIDASMKGTGLCISPVNKFVWNIANTRVLLELWKDNYKVLIPARRNTNIYKQMASEFSSTFNIIPAQEKLQVDSSEGAPSEWWPYDIVAKIIGDEASLDLLSQSQNFSSQDFQDDQIATMEDSKEIISILNIEVLDDTSDVQSIVTIPDEEPTQSTSGCNKRRNSDDEKTLNKIAKTKPVRTNKKANFSSEYLKIANKNLDIRIHSQELRIREVAALERMCDAIENASQAQIDVSRAQVEYYKFLMKK</sequence>
<gene>
    <name evidence="2" type="primary">LOC136079354</name>
</gene>
<proteinExistence type="predicted"/>
<dbReference type="Proteomes" id="UP001652625">
    <property type="component" value="Chromosome 04"/>
</dbReference>
<name>A0ABM4BPV0_HYDVU</name>
<reference evidence="2" key="1">
    <citation type="submission" date="2025-08" db="UniProtKB">
        <authorList>
            <consortium name="RefSeq"/>
        </authorList>
    </citation>
    <scope>IDENTIFICATION</scope>
</reference>
<evidence type="ECO:0000313" key="1">
    <source>
        <dbReference type="Proteomes" id="UP001652625"/>
    </source>
</evidence>
<dbReference type="GeneID" id="136079354"/>
<keyword evidence="1" id="KW-1185">Reference proteome</keyword>